<proteinExistence type="predicted"/>
<reference evidence="1 2" key="1">
    <citation type="submission" date="2019-03" db="EMBL/GenBank/DDBJ databases">
        <title>Ramlibacter rhizophilus CCTCC AB2015357, whole genome shotgun sequence.</title>
        <authorList>
            <person name="Zhang X."/>
            <person name="Feng G."/>
            <person name="Zhu H."/>
        </authorList>
    </citation>
    <scope>NUCLEOTIDE SEQUENCE [LARGE SCALE GENOMIC DNA]</scope>
    <source>
        <strain evidence="1 2">CCTCC AB2015357</strain>
    </source>
</reference>
<dbReference type="Gene3D" id="3.20.20.150">
    <property type="entry name" value="Divalent-metal-dependent TIM barrel enzymes"/>
    <property type="match status" value="1"/>
</dbReference>
<evidence type="ECO:0000313" key="1">
    <source>
        <dbReference type="EMBL" id="TFZ03275.1"/>
    </source>
</evidence>
<dbReference type="InterPro" id="IPR007801">
    <property type="entry name" value="MbnB/TglH/ChrH"/>
</dbReference>
<gene>
    <name evidence="1" type="ORF">EZ242_05135</name>
</gene>
<evidence type="ECO:0000313" key="2">
    <source>
        <dbReference type="Proteomes" id="UP000297564"/>
    </source>
</evidence>
<dbReference type="OrthoDB" id="9763101at2"/>
<dbReference type="RefSeq" id="WP_135284074.1">
    <property type="nucleotide sequence ID" value="NZ_SMLL01000002.1"/>
</dbReference>
<dbReference type="AlphaFoldDB" id="A0A4Z0BZ32"/>
<protein>
    <submittedName>
        <fullName evidence="1">DUF692 domain-containing protein</fullName>
    </submittedName>
</protein>
<organism evidence="1 2">
    <name type="scientific">Ramlibacter rhizophilus</name>
    <dbReference type="NCBI Taxonomy" id="1781167"/>
    <lineage>
        <taxon>Bacteria</taxon>
        <taxon>Pseudomonadati</taxon>
        <taxon>Pseudomonadota</taxon>
        <taxon>Betaproteobacteria</taxon>
        <taxon>Burkholderiales</taxon>
        <taxon>Comamonadaceae</taxon>
        <taxon>Ramlibacter</taxon>
    </lineage>
</organism>
<dbReference type="PANTHER" id="PTHR42194">
    <property type="entry name" value="UPF0276 PROTEIN HI_1600"/>
    <property type="match status" value="1"/>
</dbReference>
<dbReference type="Proteomes" id="UP000297564">
    <property type="component" value="Unassembled WGS sequence"/>
</dbReference>
<dbReference type="NCBIfam" id="NF003818">
    <property type="entry name" value="PRK05409.1"/>
    <property type="match status" value="1"/>
</dbReference>
<dbReference type="PANTHER" id="PTHR42194:SF1">
    <property type="entry name" value="UPF0276 PROTEIN HI_1600"/>
    <property type="match status" value="1"/>
</dbReference>
<name>A0A4Z0BZ32_9BURK</name>
<keyword evidence="2" id="KW-1185">Reference proteome</keyword>
<comment type="caution">
    <text evidence="1">The sequence shown here is derived from an EMBL/GenBank/DDBJ whole genome shotgun (WGS) entry which is preliminary data.</text>
</comment>
<dbReference type="Pfam" id="PF05114">
    <property type="entry name" value="MbnB_TglH_ChrH"/>
    <property type="match status" value="1"/>
</dbReference>
<accession>A0A4Z0BZ32</accession>
<sequence length="284" mass="31173">MAESIRAGVGLKPEHFEAARAAREPGLWLEVHPENYAMAGGPRLAALEAVRARHGLSLHGVSLSLAGEAPPDAAALQWLACLVRRFEPLCVSEHLAWSRVGGHYLPDLLPFARTSRALARTARHVAQVQEAIGRPIAIENPSHYLPLAGHEWDEIDFLDALVRRSGCRLLLDVNNVLVSAHNLGFDAAAWLDRFPAQHVAEIHLAGHSRDPALGERLLVDSHDAPVAPEVWALYRRFLDRAGARPTLVERDANIPSWPELLREARQARALMDDALAQRCGELAA</sequence>
<dbReference type="InterPro" id="IPR036237">
    <property type="entry name" value="Xyl_isomerase-like_sf"/>
</dbReference>
<dbReference type="EMBL" id="SMLL01000002">
    <property type="protein sequence ID" value="TFZ03275.1"/>
    <property type="molecule type" value="Genomic_DNA"/>
</dbReference>
<dbReference type="SUPFAM" id="SSF51658">
    <property type="entry name" value="Xylose isomerase-like"/>
    <property type="match status" value="1"/>
</dbReference>